<accession>A0A4Y2BZP9</accession>
<proteinExistence type="predicted"/>
<dbReference type="EMBL" id="BGPR01000125">
    <property type="protein sequence ID" value="GBL96965.1"/>
    <property type="molecule type" value="Genomic_DNA"/>
</dbReference>
<reference evidence="1 2" key="1">
    <citation type="journal article" date="2019" name="Sci. Rep.">
        <title>Orb-weaving spider Araneus ventricosus genome elucidates the spidroin gene catalogue.</title>
        <authorList>
            <person name="Kono N."/>
            <person name="Nakamura H."/>
            <person name="Ohtoshi R."/>
            <person name="Moran D.A.P."/>
            <person name="Shinohara A."/>
            <person name="Yoshida Y."/>
            <person name="Fujiwara M."/>
            <person name="Mori M."/>
            <person name="Tomita M."/>
            <person name="Arakawa K."/>
        </authorList>
    </citation>
    <scope>NUCLEOTIDE SEQUENCE [LARGE SCALE GENOMIC DNA]</scope>
</reference>
<dbReference type="AlphaFoldDB" id="A0A4Y2BZP9"/>
<evidence type="ECO:0000313" key="2">
    <source>
        <dbReference type="Proteomes" id="UP000499080"/>
    </source>
</evidence>
<gene>
    <name evidence="1" type="ORF">AVEN_182541_1</name>
</gene>
<organism evidence="1 2">
    <name type="scientific">Araneus ventricosus</name>
    <name type="common">Orbweaver spider</name>
    <name type="synonym">Epeira ventricosa</name>
    <dbReference type="NCBI Taxonomy" id="182803"/>
    <lineage>
        <taxon>Eukaryota</taxon>
        <taxon>Metazoa</taxon>
        <taxon>Ecdysozoa</taxon>
        <taxon>Arthropoda</taxon>
        <taxon>Chelicerata</taxon>
        <taxon>Arachnida</taxon>
        <taxon>Araneae</taxon>
        <taxon>Araneomorphae</taxon>
        <taxon>Entelegynae</taxon>
        <taxon>Araneoidea</taxon>
        <taxon>Araneidae</taxon>
        <taxon>Araneus</taxon>
    </lineage>
</organism>
<sequence>MLAALVSSSSSDRDSKLRGLPENCAHVASKRYINIINSPELVVVSAFEEELWVQHLVLSMVNRKKLEDNFETDFGTGTPSPKFHNTTA</sequence>
<dbReference type="Proteomes" id="UP000499080">
    <property type="component" value="Unassembled WGS sequence"/>
</dbReference>
<name>A0A4Y2BZP9_ARAVE</name>
<evidence type="ECO:0000313" key="1">
    <source>
        <dbReference type="EMBL" id="GBL96965.1"/>
    </source>
</evidence>
<keyword evidence="2" id="KW-1185">Reference proteome</keyword>
<protein>
    <submittedName>
        <fullName evidence="1">Uncharacterized protein</fullName>
    </submittedName>
</protein>
<comment type="caution">
    <text evidence="1">The sequence shown here is derived from an EMBL/GenBank/DDBJ whole genome shotgun (WGS) entry which is preliminary data.</text>
</comment>